<dbReference type="GO" id="GO:0016887">
    <property type="term" value="F:ATP hydrolysis activity"/>
    <property type="evidence" value="ECO:0007669"/>
    <property type="project" value="InterPro"/>
</dbReference>
<proteinExistence type="predicted"/>
<keyword evidence="3 5" id="KW-0067">ATP-binding</keyword>
<evidence type="ECO:0000256" key="2">
    <source>
        <dbReference type="ARBA" id="ARBA00022741"/>
    </source>
</evidence>
<dbReference type="Gene3D" id="3.40.50.300">
    <property type="entry name" value="P-loop containing nucleotide triphosphate hydrolases"/>
    <property type="match status" value="1"/>
</dbReference>
<keyword evidence="1" id="KW-0813">Transport</keyword>
<dbReference type="PANTHER" id="PTHR42939:SF1">
    <property type="entry name" value="ABC TRANSPORTER ATP-BINDING PROTEIN ALBC-RELATED"/>
    <property type="match status" value="1"/>
</dbReference>
<feature type="domain" description="ABC transporter" evidence="4">
    <location>
        <begin position="2"/>
        <end position="224"/>
    </location>
</feature>
<sequence>MIEVRDIHKKYRRRKVLDGVSFQIEKGEITCLIGTNGAGKSTVMKAIMGLTPIRKGEITMDGQKLGKERYEKISFIPDHLTMPPAMRLDEAMVFMADFYRSWNEDRAKELMTFFQLEGKERIGHLSKGTAAKFNLLLGLALDTEYVLMDEPFSGIDMFSRALITEVFSSHLIEDRGVLITTHEIADVEHLIDQAVLLQNGSVIRNFNCEQLRMEEAKSIVDVMKEVYQA</sequence>
<dbReference type="RefSeq" id="WP_099517233.1">
    <property type="nucleotide sequence ID" value="NZ_CP016808.1"/>
</dbReference>
<protein>
    <submittedName>
        <fullName evidence="5">Multidrug ABC transporter ATP-binding protein</fullName>
    </submittedName>
</protein>
<dbReference type="EMBL" id="CP016808">
    <property type="protein sequence ID" value="ANY65861.1"/>
    <property type="molecule type" value="Genomic_DNA"/>
</dbReference>
<dbReference type="SUPFAM" id="SSF52540">
    <property type="entry name" value="P-loop containing nucleoside triphosphate hydrolases"/>
    <property type="match status" value="1"/>
</dbReference>
<dbReference type="CDD" id="cd03230">
    <property type="entry name" value="ABC_DR_subfamily_A"/>
    <property type="match status" value="1"/>
</dbReference>
<accession>A0A1B2DDR8</accession>
<dbReference type="AlphaFoldDB" id="A0A1B2DDR8"/>
<dbReference type="InterPro" id="IPR003593">
    <property type="entry name" value="AAA+_ATPase"/>
</dbReference>
<evidence type="ECO:0000313" key="5">
    <source>
        <dbReference type="EMBL" id="ANY65861.1"/>
    </source>
</evidence>
<dbReference type="PANTHER" id="PTHR42939">
    <property type="entry name" value="ABC TRANSPORTER ATP-BINDING PROTEIN ALBC-RELATED"/>
    <property type="match status" value="1"/>
</dbReference>
<dbReference type="PROSITE" id="PS50893">
    <property type="entry name" value="ABC_TRANSPORTER_2"/>
    <property type="match status" value="1"/>
</dbReference>
<evidence type="ECO:0000259" key="4">
    <source>
        <dbReference type="PROSITE" id="PS50893"/>
    </source>
</evidence>
<reference evidence="5" key="1">
    <citation type="submission" date="2016-08" db="EMBL/GenBank/DDBJ databases">
        <title>Complete Genome Seqeunce of Paenibacillus sp. BIHB 4019 from tea rhizoplane.</title>
        <authorList>
            <person name="Thakur R."/>
            <person name="Swarnkar M.K."/>
            <person name="Gulati A."/>
        </authorList>
    </citation>
    <scope>NUCLEOTIDE SEQUENCE [LARGE SCALE GENOMIC DNA]</scope>
    <source>
        <strain evidence="5">BIHB4019</strain>
    </source>
</reference>
<keyword evidence="2" id="KW-0547">Nucleotide-binding</keyword>
<dbReference type="Pfam" id="PF00005">
    <property type="entry name" value="ABC_tran"/>
    <property type="match status" value="1"/>
</dbReference>
<gene>
    <name evidence="5" type="ORF">BBD42_04805</name>
</gene>
<dbReference type="InterPro" id="IPR027417">
    <property type="entry name" value="P-loop_NTPase"/>
</dbReference>
<name>A0A1B2DDR8_9BACL</name>
<dbReference type="SMART" id="SM00382">
    <property type="entry name" value="AAA"/>
    <property type="match status" value="1"/>
</dbReference>
<dbReference type="GO" id="GO:0005524">
    <property type="term" value="F:ATP binding"/>
    <property type="evidence" value="ECO:0007669"/>
    <property type="project" value="UniProtKB-KW"/>
</dbReference>
<organism evidence="5">
    <name type="scientific">Paenibacillus sp. BIHB 4019</name>
    <dbReference type="NCBI Taxonomy" id="1870819"/>
    <lineage>
        <taxon>Bacteria</taxon>
        <taxon>Bacillati</taxon>
        <taxon>Bacillota</taxon>
        <taxon>Bacilli</taxon>
        <taxon>Bacillales</taxon>
        <taxon>Paenibacillaceae</taxon>
        <taxon>Paenibacillus</taxon>
    </lineage>
</organism>
<evidence type="ECO:0000256" key="1">
    <source>
        <dbReference type="ARBA" id="ARBA00022448"/>
    </source>
</evidence>
<dbReference type="InterPro" id="IPR051782">
    <property type="entry name" value="ABC_Transporter_VariousFunc"/>
</dbReference>
<evidence type="ECO:0000256" key="3">
    <source>
        <dbReference type="ARBA" id="ARBA00022840"/>
    </source>
</evidence>
<dbReference type="InterPro" id="IPR003439">
    <property type="entry name" value="ABC_transporter-like_ATP-bd"/>
</dbReference>